<dbReference type="AlphaFoldDB" id="A0AAW1RI83"/>
<evidence type="ECO:0000256" key="1">
    <source>
        <dbReference type="ARBA" id="ARBA00004229"/>
    </source>
</evidence>
<evidence type="ECO:0000313" key="5">
    <source>
        <dbReference type="EMBL" id="KAK9833454.1"/>
    </source>
</evidence>
<dbReference type="Proteomes" id="UP001445335">
    <property type="component" value="Unassembled WGS sequence"/>
</dbReference>
<evidence type="ECO:0000256" key="4">
    <source>
        <dbReference type="SAM" id="Phobius"/>
    </source>
</evidence>
<reference evidence="5 6" key="1">
    <citation type="journal article" date="2024" name="Nat. Commun.">
        <title>Phylogenomics reveals the evolutionary origins of lichenization in chlorophyte algae.</title>
        <authorList>
            <person name="Puginier C."/>
            <person name="Libourel C."/>
            <person name="Otte J."/>
            <person name="Skaloud P."/>
            <person name="Haon M."/>
            <person name="Grisel S."/>
            <person name="Petersen M."/>
            <person name="Berrin J.G."/>
            <person name="Delaux P.M."/>
            <person name="Dal Grande F."/>
            <person name="Keller J."/>
        </authorList>
    </citation>
    <scope>NUCLEOTIDE SEQUENCE [LARGE SCALE GENOMIC DNA]</scope>
    <source>
        <strain evidence="5 6">SAG 245.80</strain>
    </source>
</reference>
<keyword evidence="6" id="KW-1185">Reference proteome</keyword>
<dbReference type="Pfam" id="PF00504">
    <property type="entry name" value="Chloroa_b-bind"/>
    <property type="match status" value="1"/>
</dbReference>
<keyword evidence="4" id="KW-1133">Transmembrane helix</keyword>
<comment type="subcellular location">
    <subcellularLocation>
        <location evidence="1">Plastid</location>
        <location evidence="1">Chloroplast</location>
    </subcellularLocation>
</comment>
<keyword evidence="4" id="KW-0812">Transmembrane</keyword>
<dbReference type="Gene3D" id="1.10.3460.10">
    <property type="entry name" value="Chlorophyll a/b binding protein domain"/>
    <property type="match status" value="1"/>
</dbReference>
<gene>
    <name evidence="5" type="ORF">WJX81_006670</name>
</gene>
<organism evidence="5 6">
    <name type="scientific">Elliptochloris bilobata</name>
    <dbReference type="NCBI Taxonomy" id="381761"/>
    <lineage>
        <taxon>Eukaryota</taxon>
        <taxon>Viridiplantae</taxon>
        <taxon>Chlorophyta</taxon>
        <taxon>core chlorophytes</taxon>
        <taxon>Trebouxiophyceae</taxon>
        <taxon>Trebouxiophyceae incertae sedis</taxon>
        <taxon>Elliptochloris clade</taxon>
        <taxon>Elliptochloris</taxon>
    </lineage>
</organism>
<dbReference type="InterPro" id="IPR022796">
    <property type="entry name" value="Chloroa_b-bind"/>
</dbReference>
<keyword evidence="3" id="KW-0934">Plastid</keyword>
<name>A0AAW1RI83_9CHLO</name>
<evidence type="ECO:0000313" key="6">
    <source>
        <dbReference type="Proteomes" id="UP001445335"/>
    </source>
</evidence>
<keyword evidence="2" id="KW-0150">Chloroplast</keyword>
<comment type="caution">
    <text evidence="5">The sequence shown here is derived from an EMBL/GenBank/DDBJ whole genome shotgun (WGS) entry which is preliminary data.</text>
</comment>
<evidence type="ECO:0000256" key="2">
    <source>
        <dbReference type="ARBA" id="ARBA00022528"/>
    </source>
</evidence>
<protein>
    <submittedName>
        <fullName evidence="5">Uncharacterized protein</fullName>
    </submittedName>
</protein>
<proteinExistence type="predicted"/>
<dbReference type="GO" id="GO:0009507">
    <property type="term" value="C:chloroplast"/>
    <property type="evidence" value="ECO:0007669"/>
    <property type="project" value="UniProtKB-SubCell"/>
</dbReference>
<sequence length="181" mass="19057">MHPSKLLCGHAAPFGSYLPTAPSPASVHRRFSSAIVRATDEQTSVVEPAAAEPSSSSLFDGFPFSKGQEVINARAAMAGFVAAVISEVVTQKSVWTQIAGRYSNGDLITRANGTASLLFGAIVVLLSYATLAPYFLKGETNTARSFGPFTPTRERDVGRVAMMGFALLLAVETARGGTPVF</sequence>
<keyword evidence="4" id="KW-0472">Membrane</keyword>
<dbReference type="SUPFAM" id="SSF103511">
    <property type="entry name" value="Chlorophyll a-b binding protein"/>
    <property type="match status" value="1"/>
</dbReference>
<dbReference type="EMBL" id="JALJOU010000036">
    <property type="protein sequence ID" value="KAK9833454.1"/>
    <property type="molecule type" value="Genomic_DNA"/>
</dbReference>
<feature type="transmembrane region" description="Helical" evidence="4">
    <location>
        <begin position="157"/>
        <end position="174"/>
    </location>
</feature>
<feature type="transmembrane region" description="Helical" evidence="4">
    <location>
        <begin position="117"/>
        <end position="136"/>
    </location>
</feature>
<accession>A0AAW1RI83</accession>
<evidence type="ECO:0000256" key="3">
    <source>
        <dbReference type="ARBA" id="ARBA00022640"/>
    </source>
</evidence>